<evidence type="ECO:0000313" key="2">
    <source>
        <dbReference type="Proteomes" id="UP001497472"/>
    </source>
</evidence>
<comment type="caution">
    <text evidence="1">The sequence shown here is derived from an EMBL/GenBank/DDBJ whole genome shotgun (WGS) entry which is preliminary data.</text>
</comment>
<dbReference type="EMBL" id="CAVLEF010000010">
    <property type="protein sequence ID" value="CAK1548411.1"/>
    <property type="molecule type" value="Genomic_DNA"/>
</dbReference>
<keyword evidence="2" id="KW-1185">Reference proteome</keyword>
<organism evidence="1 2">
    <name type="scientific">Leptosia nina</name>
    <dbReference type="NCBI Taxonomy" id="320188"/>
    <lineage>
        <taxon>Eukaryota</taxon>
        <taxon>Metazoa</taxon>
        <taxon>Ecdysozoa</taxon>
        <taxon>Arthropoda</taxon>
        <taxon>Hexapoda</taxon>
        <taxon>Insecta</taxon>
        <taxon>Pterygota</taxon>
        <taxon>Neoptera</taxon>
        <taxon>Endopterygota</taxon>
        <taxon>Lepidoptera</taxon>
        <taxon>Glossata</taxon>
        <taxon>Ditrysia</taxon>
        <taxon>Papilionoidea</taxon>
        <taxon>Pieridae</taxon>
        <taxon>Pierinae</taxon>
        <taxon>Leptosia</taxon>
    </lineage>
</organism>
<dbReference type="AlphaFoldDB" id="A0AAV1JIC0"/>
<evidence type="ECO:0000313" key="1">
    <source>
        <dbReference type="EMBL" id="CAK1548411.1"/>
    </source>
</evidence>
<accession>A0AAV1JIC0</accession>
<gene>
    <name evidence="1" type="ORF">LNINA_LOCUS7801</name>
</gene>
<sequence length="107" mass="11874">MPRAHVRMSGVREIEIVIALLRDRDGECEIRVVPRTLQTAAQAAQTQGAATPAEGRSPASLPLPSSLTITALCAGEGYREDEDYICFFVLKYLLTRDQYKELEISSF</sequence>
<reference evidence="1 2" key="1">
    <citation type="submission" date="2023-11" db="EMBL/GenBank/DDBJ databases">
        <authorList>
            <person name="Okamura Y."/>
        </authorList>
    </citation>
    <scope>NUCLEOTIDE SEQUENCE [LARGE SCALE GENOMIC DNA]</scope>
</reference>
<protein>
    <submittedName>
        <fullName evidence="1">Uncharacterized protein</fullName>
    </submittedName>
</protein>
<proteinExistence type="predicted"/>
<name>A0AAV1JIC0_9NEOP</name>
<dbReference type="Proteomes" id="UP001497472">
    <property type="component" value="Unassembled WGS sequence"/>
</dbReference>